<dbReference type="GO" id="GO:1903600">
    <property type="term" value="C:glutaminase complex"/>
    <property type="evidence" value="ECO:0007669"/>
    <property type="project" value="TreeGrafter"/>
</dbReference>
<dbReference type="GO" id="GO:0008614">
    <property type="term" value="P:pyridoxine metabolic process"/>
    <property type="evidence" value="ECO:0007669"/>
    <property type="project" value="TreeGrafter"/>
</dbReference>
<dbReference type="STRING" id="99656.SAMN05421659_11766"/>
<comment type="catalytic activity">
    <reaction evidence="7 10">
        <text>L-glutamine + H2O = L-glutamate + NH4(+)</text>
        <dbReference type="Rhea" id="RHEA:15889"/>
        <dbReference type="ChEBI" id="CHEBI:15377"/>
        <dbReference type="ChEBI" id="CHEBI:28938"/>
        <dbReference type="ChEBI" id="CHEBI:29985"/>
        <dbReference type="ChEBI" id="CHEBI:58359"/>
        <dbReference type="EC" id="3.5.1.2"/>
    </reaction>
</comment>
<dbReference type="EC" id="3.5.1.2" evidence="10"/>
<evidence type="ECO:0000256" key="3">
    <source>
        <dbReference type="ARBA" id="ARBA00022898"/>
    </source>
</evidence>
<feature type="binding site" evidence="10 12">
    <location>
        <begin position="146"/>
        <end position="147"/>
    </location>
    <ligand>
        <name>L-glutamine</name>
        <dbReference type="ChEBI" id="CHEBI:58359"/>
    </ligand>
</feature>
<dbReference type="NCBIfam" id="TIGR03800">
    <property type="entry name" value="PLP_synth_Pdx2"/>
    <property type="match status" value="1"/>
</dbReference>
<evidence type="ECO:0000256" key="1">
    <source>
        <dbReference type="ARBA" id="ARBA00008345"/>
    </source>
</evidence>
<evidence type="ECO:0000256" key="7">
    <source>
        <dbReference type="ARBA" id="ARBA00049534"/>
    </source>
</evidence>
<dbReference type="HAMAP" id="MF_01615">
    <property type="entry name" value="PdxT"/>
    <property type="match status" value="1"/>
</dbReference>
<dbReference type="GO" id="GO:0036381">
    <property type="term" value="F:pyridoxal 5'-phosphate synthase (glutamine hydrolysing) activity"/>
    <property type="evidence" value="ECO:0007669"/>
    <property type="project" value="UniProtKB-UniRule"/>
</dbReference>
<evidence type="ECO:0000256" key="4">
    <source>
        <dbReference type="ARBA" id="ARBA00022962"/>
    </source>
</evidence>
<comment type="subunit">
    <text evidence="9 10">In the presence of PdxS, forms a dodecamer of heterodimers. Only shows activity in the heterodimer.</text>
</comment>
<dbReference type="GO" id="GO:0042823">
    <property type="term" value="P:pyridoxal phosphate biosynthetic process"/>
    <property type="evidence" value="ECO:0007669"/>
    <property type="project" value="UniProtKB-UniRule"/>
</dbReference>
<dbReference type="Gene3D" id="3.40.50.880">
    <property type="match status" value="1"/>
</dbReference>
<dbReference type="RefSeq" id="WP_092456761.1">
    <property type="nucleotide sequence ID" value="NZ_FOJI01000017.1"/>
</dbReference>
<sequence>MKIGVLAVQGAFIEHEKKLESLGIDHFEIRQKKDLLQDFDGLILPGGESTVMGKLLKDLDLFDLLHKKIQNGLPVLGTCAGLILLASDISNDISNDICNQGQHKSSVLQFATLPVKVKRNAYGRQLGSFSTIADVKHIGNIPLRFIRAPYIDSVNDDVEILAKVDGNIVAVQYRNQIGLAFHPELTEDLSVHRYFVSLC</sequence>
<evidence type="ECO:0000256" key="12">
    <source>
        <dbReference type="PIRSR" id="PIRSR005639-2"/>
    </source>
</evidence>
<keyword evidence="5 10" id="KW-0456">Lyase</keyword>
<evidence type="ECO:0000256" key="10">
    <source>
        <dbReference type="HAMAP-Rule" id="MF_01615"/>
    </source>
</evidence>
<dbReference type="PANTHER" id="PTHR31559">
    <property type="entry name" value="PYRIDOXAL 5'-PHOSPHATE SYNTHASE SUBUNIT SNO"/>
    <property type="match status" value="1"/>
</dbReference>
<dbReference type="AlphaFoldDB" id="A0A1I0RKW1"/>
<dbReference type="OrthoDB" id="9810320at2"/>
<comment type="catalytic activity">
    <reaction evidence="6 10">
        <text>aldehydo-D-ribose 5-phosphate + D-glyceraldehyde 3-phosphate + L-glutamine = pyridoxal 5'-phosphate + L-glutamate + phosphate + 3 H2O + H(+)</text>
        <dbReference type="Rhea" id="RHEA:31507"/>
        <dbReference type="ChEBI" id="CHEBI:15377"/>
        <dbReference type="ChEBI" id="CHEBI:15378"/>
        <dbReference type="ChEBI" id="CHEBI:29985"/>
        <dbReference type="ChEBI" id="CHEBI:43474"/>
        <dbReference type="ChEBI" id="CHEBI:58273"/>
        <dbReference type="ChEBI" id="CHEBI:58359"/>
        <dbReference type="ChEBI" id="CHEBI:59776"/>
        <dbReference type="ChEBI" id="CHEBI:597326"/>
        <dbReference type="EC" id="4.3.3.6"/>
    </reaction>
</comment>
<evidence type="ECO:0000256" key="9">
    <source>
        <dbReference type="ARBA" id="ARBA00064749"/>
    </source>
</evidence>
<dbReference type="InterPro" id="IPR029062">
    <property type="entry name" value="Class_I_gatase-like"/>
</dbReference>
<dbReference type="Proteomes" id="UP000199701">
    <property type="component" value="Unassembled WGS sequence"/>
</dbReference>
<comment type="pathway">
    <text evidence="10">Cofactor biosynthesis; pyridoxal 5'-phosphate biosynthesis.</text>
</comment>
<feature type="binding site" evidence="10 12">
    <location>
        <begin position="47"/>
        <end position="49"/>
    </location>
    <ligand>
        <name>L-glutamine</name>
        <dbReference type="ChEBI" id="CHEBI:58359"/>
    </ligand>
</feature>
<dbReference type="EC" id="4.3.3.6" evidence="10"/>
<accession>A0A1I0RKW1</accession>
<keyword evidence="4 10" id="KW-0315">Glutamine amidotransferase</keyword>
<evidence type="ECO:0000256" key="8">
    <source>
        <dbReference type="ARBA" id="ARBA00054599"/>
    </source>
</evidence>
<evidence type="ECO:0000256" key="2">
    <source>
        <dbReference type="ARBA" id="ARBA00022801"/>
    </source>
</evidence>
<dbReference type="GO" id="GO:0006543">
    <property type="term" value="P:L-glutamine catabolic process"/>
    <property type="evidence" value="ECO:0007669"/>
    <property type="project" value="UniProtKB-UniRule"/>
</dbReference>
<dbReference type="PIRSF" id="PIRSF005639">
    <property type="entry name" value="Glut_amidoT_SNO"/>
    <property type="match status" value="1"/>
</dbReference>
<organism evidence="13 14">
    <name type="scientific">[Clostridium] fimetarium</name>
    <dbReference type="NCBI Taxonomy" id="99656"/>
    <lineage>
        <taxon>Bacteria</taxon>
        <taxon>Bacillati</taxon>
        <taxon>Bacillota</taxon>
        <taxon>Clostridia</taxon>
        <taxon>Lachnospirales</taxon>
        <taxon>Lachnospiraceae</taxon>
    </lineage>
</organism>
<proteinExistence type="inferred from homology"/>
<dbReference type="FunFam" id="3.40.50.880:FF:000010">
    <property type="entry name" value="uncharacterized protein LOC100176842 isoform X2"/>
    <property type="match status" value="1"/>
</dbReference>
<comment type="function">
    <text evidence="8 10">Catalyzes the hydrolysis of glutamine to glutamate and ammonia as part of the biosynthesis of pyridoxal 5'-phosphate. The resulting ammonia molecule is channeled to the active site of PdxS.</text>
</comment>
<reference evidence="13 14" key="1">
    <citation type="submission" date="2016-10" db="EMBL/GenBank/DDBJ databases">
        <authorList>
            <person name="de Groot N.N."/>
        </authorList>
    </citation>
    <scope>NUCLEOTIDE SEQUENCE [LARGE SCALE GENOMIC DNA]</scope>
    <source>
        <strain evidence="13 14">DSM 9179</strain>
    </source>
</reference>
<protein>
    <recommendedName>
        <fullName evidence="10">Pyridoxal 5'-phosphate synthase subunit PdxT</fullName>
        <ecNumber evidence="10">4.3.3.6</ecNumber>
    </recommendedName>
    <alternativeName>
        <fullName evidence="10">Pdx2</fullName>
    </alternativeName>
    <alternativeName>
        <fullName evidence="10">Pyridoxal 5'-phosphate synthase glutaminase subunit</fullName>
        <ecNumber evidence="10">3.5.1.2</ecNumber>
    </alternativeName>
</protein>
<name>A0A1I0RKW1_9FIRM</name>
<dbReference type="EMBL" id="FOJI01000017">
    <property type="protein sequence ID" value="SEW41532.1"/>
    <property type="molecule type" value="Genomic_DNA"/>
</dbReference>
<dbReference type="PANTHER" id="PTHR31559:SF0">
    <property type="entry name" value="PYRIDOXAL 5'-PHOSPHATE SYNTHASE SUBUNIT SNO1-RELATED"/>
    <property type="match status" value="1"/>
</dbReference>
<keyword evidence="14" id="KW-1185">Reference proteome</keyword>
<evidence type="ECO:0000313" key="13">
    <source>
        <dbReference type="EMBL" id="SEW41532.1"/>
    </source>
</evidence>
<feature type="binding site" evidence="10 12">
    <location>
        <position position="119"/>
    </location>
    <ligand>
        <name>L-glutamine</name>
        <dbReference type="ChEBI" id="CHEBI:58359"/>
    </ligand>
</feature>
<dbReference type="GO" id="GO:0004359">
    <property type="term" value="F:glutaminase activity"/>
    <property type="evidence" value="ECO:0007669"/>
    <property type="project" value="UniProtKB-UniRule"/>
</dbReference>
<dbReference type="PROSITE" id="PS51273">
    <property type="entry name" value="GATASE_TYPE_1"/>
    <property type="match status" value="1"/>
</dbReference>
<dbReference type="GO" id="GO:0005829">
    <property type="term" value="C:cytosol"/>
    <property type="evidence" value="ECO:0007669"/>
    <property type="project" value="TreeGrafter"/>
</dbReference>
<dbReference type="PROSITE" id="PS01236">
    <property type="entry name" value="PDXT_SNO_1"/>
    <property type="match status" value="1"/>
</dbReference>
<dbReference type="Pfam" id="PF01174">
    <property type="entry name" value="SNO"/>
    <property type="match status" value="1"/>
</dbReference>
<evidence type="ECO:0000256" key="6">
    <source>
        <dbReference type="ARBA" id="ARBA00047992"/>
    </source>
</evidence>
<dbReference type="InterPro" id="IPR021196">
    <property type="entry name" value="PdxT/SNO_CS"/>
</dbReference>
<feature type="active site" description="Nucleophile" evidence="10 11">
    <location>
        <position position="79"/>
    </location>
</feature>
<feature type="active site" description="Charge relay system" evidence="10 11">
    <location>
        <position position="184"/>
    </location>
</feature>
<dbReference type="CDD" id="cd01749">
    <property type="entry name" value="GATase1_PB"/>
    <property type="match status" value="1"/>
</dbReference>
<feature type="active site" description="Charge relay system" evidence="10 11">
    <location>
        <position position="182"/>
    </location>
</feature>
<keyword evidence="2 10" id="KW-0378">Hydrolase</keyword>
<evidence type="ECO:0000313" key="14">
    <source>
        <dbReference type="Proteomes" id="UP000199701"/>
    </source>
</evidence>
<dbReference type="PROSITE" id="PS51130">
    <property type="entry name" value="PDXT_SNO_2"/>
    <property type="match status" value="1"/>
</dbReference>
<dbReference type="InterPro" id="IPR002161">
    <property type="entry name" value="PdxT/SNO"/>
</dbReference>
<dbReference type="UniPathway" id="UPA00245"/>
<evidence type="ECO:0000256" key="11">
    <source>
        <dbReference type="PIRSR" id="PIRSR005639-1"/>
    </source>
</evidence>
<keyword evidence="3 10" id="KW-0663">Pyridoxal phosphate</keyword>
<gene>
    <name evidence="10" type="primary">pdxT</name>
    <name evidence="13" type="ORF">SAMN05421659_11766</name>
</gene>
<comment type="similarity">
    <text evidence="1 10">Belongs to the glutaminase PdxT/SNO family.</text>
</comment>
<evidence type="ECO:0000256" key="5">
    <source>
        <dbReference type="ARBA" id="ARBA00023239"/>
    </source>
</evidence>
<dbReference type="SUPFAM" id="SSF52317">
    <property type="entry name" value="Class I glutamine amidotransferase-like"/>
    <property type="match status" value="1"/>
</dbReference>